<dbReference type="EMBL" id="CP119313">
    <property type="protein sequence ID" value="WEK17999.1"/>
    <property type="molecule type" value="Genomic_DNA"/>
</dbReference>
<dbReference type="InterPro" id="IPR016181">
    <property type="entry name" value="Acyl_CoA_acyltransferase"/>
</dbReference>
<dbReference type="SUPFAM" id="SSF55729">
    <property type="entry name" value="Acyl-CoA N-acyltransferases (Nat)"/>
    <property type="match status" value="1"/>
</dbReference>
<feature type="domain" description="N-acetyltransferase" evidence="1">
    <location>
        <begin position="21"/>
        <end position="172"/>
    </location>
</feature>
<organism evidence="2 3">
    <name type="scientific">Candidatus Pedobacter colombiensis</name>
    <dbReference type="NCBI Taxonomy" id="3121371"/>
    <lineage>
        <taxon>Bacteria</taxon>
        <taxon>Pseudomonadati</taxon>
        <taxon>Bacteroidota</taxon>
        <taxon>Sphingobacteriia</taxon>
        <taxon>Sphingobacteriales</taxon>
        <taxon>Sphingobacteriaceae</taxon>
        <taxon>Pedobacter</taxon>
    </lineage>
</organism>
<dbReference type="Pfam" id="PF00583">
    <property type="entry name" value="Acetyltransf_1"/>
    <property type="match status" value="1"/>
</dbReference>
<dbReference type="AlphaFoldDB" id="A0AAJ5W6Q1"/>
<proteinExistence type="predicted"/>
<accession>A0AAJ5W6Q1</accession>
<dbReference type="PROSITE" id="PS51186">
    <property type="entry name" value="GNAT"/>
    <property type="match status" value="1"/>
</dbReference>
<protein>
    <submittedName>
        <fullName evidence="2">GNAT family N-acetyltransferase</fullName>
    </submittedName>
</protein>
<dbReference type="InterPro" id="IPR000182">
    <property type="entry name" value="GNAT_dom"/>
</dbReference>
<dbReference type="Gene3D" id="3.40.630.30">
    <property type="match status" value="1"/>
</dbReference>
<dbReference type="CDD" id="cd04301">
    <property type="entry name" value="NAT_SF"/>
    <property type="match status" value="1"/>
</dbReference>
<evidence type="ECO:0000313" key="2">
    <source>
        <dbReference type="EMBL" id="WEK17999.1"/>
    </source>
</evidence>
<dbReference type="PANTHER" id="PTHR43072:SF60">
    <property type="entry name" value="L-2,4-DIAMINOBUTYRIC ACID ACETYLTRANSFERASE"/>
    <property type="match status" value="1"/>
</dbReference>
<evidence type="ECO:0000313" key="3">
    <source>
        <dbReference type="Proteomes" id="UP001214530"/>
    </source>
</evidence>
<dbReference type="Proteomes" id="UP001214530">
    <property type="component" value="Chromosome"/>
</dbReference>
<reference evidence="2" key="1">
    <citation type="submission" date="2023-03" db="EMBL/GenBank/DDBJ databases">
        <title>Andean soil-derived lignocellulolytic bacterial consortium as a source of novel taxa and putative plastic-active enzymes.</title>
        <authorList>
            <person name="Diaz-Garcia L."/>
            <person name="Chuvochina M."/>
            <person name="Feuerriegel G."/>
            <person name="Bunk B."/>
            <person name="Sproer C."/>
            <person name="Streit W.R."/>
            <person name="Rodriguez L.M."/>
            <person name="Overmann J."/>
            <person name="Jimenez D.J."/>
        </authorList>
    </citation>
    <scope>NUCLEOTIDE SEQUENCE</scope>
    <source>
        <strain evidence="2">MAG 3858</strain>
    </source>
</reference>
<dbReference type="GO" id="GO:0016747">
    <property type="term" value="F:acyltransferase activity, transferring groups other than amino-acyl groups"/>
    <property type="evidence" value="ECO:0007669"/>
    <property type="project" value="InterPro"/>
</dbReference>
<sequence length="172" mass="20115">MDKKRASQQEHVTFNSLINRMEIFRVNNTQGNLIFDLFDQYRVFYKQESDIKLAEDFIQARLDNNESVIFVAVINDKSKPVGFTQLYPKYSSARAVKNWILNDLYVAKEHRKQGIGEKLIKMAMAFAKENNAKFVELSTAIDNYTAQSLYEQIGFEIQNPEIDFYTYRISLT</sequence>
<gene>
    <name evidence="2" type="ORF">P0Y49_14475</name>
</gene>
<dbReference type="PANTHER" id="PTHR43072">
    <property type="entry name" value="N-ACETYLTRANSFERASE"/>
    <property type="match status" value="1"/>
</dbReference>
<evidence type="ECO:0000259" key="1">
    <source>
        <dbReference type="PROSITE" id="PS51186"/>
    </source>
</evidence>
<name>A0AAJ5W6Q1_9SPHI</name>